<sequence>MLPVMEQHSTDFPMFCMSYQAARVIIILFCVTRTFFDNCDGIFLNYCWTDEKLKNSVKNAGSRKQDVYVGVDVFGRGCFGGGGYNTCKAVEVARAHGLSVALFAPSWVHEFLGKENFATHEYVFWQKLWPFLYLHGPCKLPFCTSFCQGFGSKLYHCGAVVSDSPWYNLGKQQFQPNVTSCLSDECIAKLSVEKKSVGDGSSVEVEVDDIQQTGSRGGCVQHYQLDGFCGGGCLEITIPVDCNSSRHTSVE</sequence>
<evidence type="ECO:0000313" key="2">
    <source>
        <dbReference type="EMBL" id="KAJ8890082.1"/>
    </source>
</evidence>
<proteinExistence type="predicted"/>
<reference evidence="2 3" key="1">
    <citation type="submission" date="2023-02" db="EMBL/GenBank/DDBJ databases">
        <title>LHISI_Scaffold_Assembly.</title>
        <authorList>
            <person name="Stuart O.P."/>
            <person name="Cleave R."/>
            <person name="Magrath M.J.L."/>
            <person name="Mikheyev A.S."/>
        </authorList>
    </citation>
    <scope>NUCLEOTIDE SEQUENCE [LARGE SCALE GENOMIC DNA]</scope>
    <source>
        <strain evidence="2">Daus_M_001</strain>
        <tissue evidence="2">Leg muscle</tissue>
    </source>
</reference>
<protein>
    <recommendedName>
        <fullName evidence="1">Cytosolic endo-beta-N-acetylglucosaminidase TIM barrel domain-containing protein</fullName>
    </recommendedName>
</protein>
<gene>
    <name evidence="2" type="ORF">PR048_009589</name>
</gene>
<dbReference type="InterPro" id="IPR032979">
    <property type="entry name" value="ENGase"/>
</dbReference>
<feature type="domain" description="Cytosolic endo-beta-N-acetylglucosaminidase TIM barrel" evidence="1">
    <location>
        <begin position="33"/>
        <end position="153"/>
    </location>
</feature>
<dbReference type="EMBL" id="JARBHB010000003">
    <property type="protein sequence ID" value="KAJ8890082.1"/>
    <property type="molecule type" value="Genomic_DNA"/>
</dbReference>
<keyword evidence="3" id="KW-1185">Reference proteome</keyword>
<comment type="caution">
    <text evidence="2">The sequence shown here is derived from an EMBL/GenBank/DDBJ whole genome shotgun (WGS) entry which is preliminary data.</text>
</comment>
<evidence type="ECO:0000313" key="3">
    <source>
        <dbReference type="Proteomes" id="UP001159363"/>
    </source>
</evidence>
<dbReference type="PANTHER" id="PTHR13246:SF1">
    <property type="entry name" value="CYTOSOLIC ENDO-BETA-N-ACETYLGLUCOSAMINIDASE"/>
    <property type="match status" value="1"/>
</dbReference>
<accession>A0ABQ9I0B9</accession>
<dbReference type="Gene3D" id="3.20.20.80">
    <property type="entry name" value="Glycosidases"/>
    <property type="match status" value="1"/>
</dbReference>
<dbReference type="Pfam" id="PF03644">
    <property type="entry name" value="Glyco_hydro_85"/>
    <property type="match status" value="1"/>
</dbReference>
<dbReference type="Proteomes" id="UP001159363">
    <property type="component" value="Chromosome 3"/>
</dbReference>
<dbReference type="Gene3D" id="2.60.120.260">
    <property type="entry name" value="Galactose-binding domain-like"/>
    <property type="match status" value="1"/>
</dbReference>
<dbReference type="InterPro" id="IPR005201">
    <property type="entry name" value="TIM_ENGase"/>
</dbReference>
<name>A0ABQ9I0B9_9NEOP</name>
<organism evidence="2 3">
    <name type="scientific">Dryococelus australis</name>
    <dbReference type="NCBI Taxonomy" id="614101"/>
    <lineage>
        <taxon>Eukaryota</taxon>
        <taxon>Metazoa</taxon>
        <taxon>Ecdysozoa</taxon>
        <taxon>Arthropoda</taxon>
        <taxon>Hexapoda</taxon>
        <taxon>Insecta</taxon>
        <taxon>Pterygota</taxon>
        <taxon>Neoptera</taxon>
        <taxon>Polyneoptera</taxon>
        <taxon>Phasmatodea</taxon>
        <taxon>Verophasmatodea</taxon>
        <taxon>Anareolatae</taxon>
        <taxon>Phasmatidae</taxon>
        <taxon>Eurycanthinae</taxon>
        <taxon>Dryococelus</taxon>
    </lineage>
</organism>
<dbReference type="PANTHER" id="PTHR13246">
    <property type="entry name" value="ENDO BETA N-ACETYLGLUCOSAMINIDASE"/>
    <property type="match status" value="1"/>
</dbReference>
<evidence type="ECO:0000259" key="1">
    <source>
        <dbReference type="Pfam" id="PF03644"/>
    </source>
</evidence>